<feature type="compositionally biased region" description="Polar residues" evidence="1">
    <location>
        <begin position="16"/>
        <end position="27"/>
    </location>
</feature>
<evidence type="ECO:0000313" key="3">
    <source>
        <dbReference type="EMBL" id="OKP81848.1"/>
    </source>
</evidence>
<dbReference type="Proteomes" id="UP000186058">
    <property type="component" value="Unassembled WGS sequence"/>
</dbReference>
<evidence type="ECO:0000313" key="4">
    <source>
        <dbReference type="Proteomes" id="UP000186058"/>
    </source>
</evidence>
<dbReference type="RefSeq" id="WP_074108871.1">
    <property type="nucleotide sequence ID" value="NZ_LVWI01000071.1"/>
</dbReference>
<dbReference type="SUPFAM" id="SSF50249">
    <property type="entry name" value="Nucleic acid-binding proteins"/>
    <property type="match status" value="1"/>
</dbReference>
<feature type="domain" description="CSD" evidence="2">
    <location>
        <begin position="42"/>
        <end position="108"/>
    </location>
</feature>
<gene>
    <name evidence="3" type="ORF">A3844_25010</name>
</gene>
<proteinExistence type="predicted"/>
<protein>
    <recommendedName>
        <fullName evidence="2">CSD domain-containing protein</fullName>
    </recommendedName>
</protein>
<dbReference type="Pfam" id="PF00313">
    <property type="entry name" value="CSD"/>
    <property type="match status" value="1"/>
</dbReference>
<dbReference type="PROSITE" id="PS51857">
    <property type="entry name" value="CSD_2"/>
    <property type="match status" value="1"/>
</dbReference>
<name>A0ABX3EGT9_9BACL</name>
<sequence length="110" mass="11893">MFIESKTHNGGPETGESLSQVGPSIATSPRAPKKAGAPRQQLVPGVISSYFPERAFGFIKVRGLRDHFFHISALSDDSDTLYMTVGDRVEIEVGTDKNGRPCATFIKLVG</sequence>
<reference evidence="3 4" key="1">
    <citation type="submission" date="2016-03" db="EMBL/GenBank/DDBJ databases">
        <authorList>
            <person name="Sant'Anna F.H."/>
            <person name="Ambrosini A."/>
            <person name="Souza R."/>
            <person name="Bach E."/>
            <person name="Fernandes G."/>
            <person name="Balsanelli E."/>
            <person name="Baura V.A."/>
            <person name="Souza E.M."/>
            <person name="Passaglia L."/>
        </authorList>
    </citation>
    <scope>NUCLEOTIDE SEQUENCE [LARGE SCALE GENOMIC DNA]</scope>
    <source>
        <strain evidence="3 4">P26E</strain>
    </source>
</reference>
<dbReference type="InterPro" id="IPR002059">
    <property type="entry name" value="CSP_DNA-bd"/>
</dbReference>
<dbReference type="InterPro" id="IPR012340">
    <property type="entry name" value="NA-bd_OB-fold"/>
</dbReference>
<comment type="caution">
    <text evidence="3">The sequence shown here is derived from an EMBL/GenBank/DDBJ whole genome shotgun (WGS) entry which is preliminary data.</text>
</comment>
<feature type="region of interest" description="Disordered" evidence="1">
    <location>
        <begin position="1"/>
        <end position="39"/>
    </location>
</feature>
<dbReference type="EMBL" id="LVWI01000071">
    <property type="protein sequence ID" value="OKP81848.1"/>
    <property type="molecule type" value="Genomic_DNA"/>
</dbReference>
<accession>A0ABX3EGT9</accession>
<keyword evidence="4" id="KW-1185">Reference proteome</keyword>
<evidence type="ECO:0000259" key="2">
    <source>
        <dbReference type="PROSITE" id="PS51857"/>
    </source>
</evidence>
<organism evidence="3 4">
    <name type="scientific">Paenibacillus helianthi</name>
    <dbReference type="NCBI Taxonomy" id="1349432"/>
    <lineage>
        <taxon>Bacteria</taxon>
        <taxon>Bacillati</taxon>
        <taxon>Bacillota</taxon>
        <taxon>Bacilli</taxon>
        <taxon>Bacillales</taxon>
        <taxon>Paenibacillaceae</taxon>
        <taxon>Paenibacillus</taxon>
    </lineage>
</organism>
<evidence type="ECO:0000256" key="1">
    <source>
        <dbReference type="SAM" id="MobiDB-lite"/>
    </source>
</evidence>
<dbReference type="Gene3D" id="2.40.50.140">
    <property type="entry name" value="Nucleic acid-binding proteins"/>
    <property type="match status" value="1"/>
</dbReference>